<evidence type="ECO:0000256" key="3">
    <source>
        <dbReference type="ARBA" id="ARBA00022692"/>
    </source>
</evidence>
<dbReference type="AlphaFoldDB" id="A0A0F4QNQ4"/>
<sequence>MKSIMMLIACGLLWGSQYTFNAVALESIPALWIAALRSGIGALVLIVACYFLGLKREPGHWRLLFVIGLLEATLPFLLVAWGQQTTAAAHAAVITGMNPLLTILLAPLLLKDSEFSVKGVVCGLIGFAGLLYLFLPQLQTQSTSQFVGAAAIFIAALSFALSLILVRKLAHLHPVVVARDVIAISAVQLLPLAVLFSPLDVAQIKLDAVLASGYLGVFCGGVVYILFMQLIMSKGPAFASFSNYLVPTVGVLLSYLISDQVFDARLPVSLGIIMCAIFVYQYQGKRDNKKENASSALQSS</sequence>
<gene>
    <name evidence="8" type="ORF">TW77_09875</name>
</gene>
<accession>A0A0F4QNQ4</accession>
<dbReference type="InterPro" id="IPR050638">
    <property type="entry name" value="AA-Vitamin_Transporters"/>
</dbReference>
<dbReference type="PANTHER" id="PTHR32322:SF2">
    <property type="entry name" value="EAMA DOMAIN-CONTAINING PROTEIN"/>
    <property type="match status" value="1"/>
</dbReference>
<evidence type="ECO:0000256" key="2">
    <source>
        <dbReference type="ARBA" id="ARBA00007362"/>
    </source>
</evidence>
<evidence type="ECO:0000256" key="4">
    <source>
        <dbReference type="ARBA" id="ARBA00022989"/>
    </source>
</evidence>
<reference evidence="8 9" key="1">
    <citation type="journal article" date="2015" name="BMC Genomics">
        <title>Genome mining reveals unlocked bioactive potential of marine Gram-negative bacteria.</title>
        <authorList>
            <person name="Machado H."/>
            <person name="Sonnenschein E.C."/>
            <person name="Melchiorsen J."/>
            <person name="Gram L."/>
        </authorList>
    </citation>
    <scope>NUCLEOTIDE SEQUENCE [LARGE SCALE GENOMIC DNA]</scope>
    <source>
        <strain evidence="8 9">S2471</strain>
    </source>
</reference>
<dbReference type="Proteomes" id="UP000033452">
    <property type="component" value="Unassembled WGS sequence"/>
</dbReference>
<evidence type="ECO:0000313" key="9">
    <source>
        <dbReference type="Proteomes" id="UP000033452"/>
    </source>
</evidence>
<dbReference type="RefSeq" id="WP_046004817.1">
    <property type="nucleotide sequence ID" value="NZ_JXYA01000020.1"/>
</dbReference>
<feature type="transmembrane region" description="Helical" evidence="6">
    <location>
        <begin position="31"/>
        <end position="51"/>
    </location>
</feature>
<organism evidence="8 9">
    <name type="scientific">Pseudoalteromonas rubra</name>
    <dbReference type="NCBI Taxonomy" id="43658"/>
    <lineage>
        <taxon>Bacteria</taxon>
        <taxon>Pseudomonadati</taxon>
        <taxon>Pseudomonadota</taxon>
        <taxon>Gammaproteobacteria</taxon>
        <taxon>Alteromonadales</taxon>
        <taxon>Pseudoalteromonadaceae</taxon>
        <taxon>Pseudoalteromonas</taxon>
    </lineage>
</organism>
<keyword evidence="4 6" id="KW-1133">Transmembrane helix</keyword>
<comment type="similarity">
    <text evidence="2">Belongs to the EamA transporter family.</text>
</comment>
<evidence type="ECO:0000259" key="7">
    <source>
        <dbReference type="Pfam" id="PF00892"/>
    </source>
</evidence>
<protein>
    <submittedName>
        <fullName evidence="8">Permease</fullName>
    </submittedName>
</protein>
<feature type="domain" description="EamA" evidence="7">
    <location>
        <begin position="2"/>
        <end position="134"/>
    </location>
</feature>
<comment type="caution">
    <text evidence="8">The sequence shown here is derived from an EMBL/GenBank/DDBJ whole genome shotgun (WGS) entry which is preliminary data.</text>
</comment>
<dbReference type="SUPFAM" id="SSF103481">
    <property type="entry name" value="Multidrug resistance efflux transporter EmrE"/>
    <property type="match status" value="2"/>
</dbReference>
<feature type="transmembrane region" description="Helical" evidence="6">
    <location>
        <begin position="87"/>
        <end position="110"/>
    </location>
</feature>
<feature type="transmembrane region" description="Helical" evidence="6">
    <location>
        <begin position="208"/>
        <end position="227"/>
    </location>
</feature>
<dbReference type="InterPro" id="IPR000620">
    <property type="entry name" value="EamA_dom"/>
</dbReference>
<keyword evidence="5 6" id="KW-0472">Membrane</keyword>
<feature type="transmembrane region" description="Helical" evidence="6">
    <location>
        <begin position="146"/>
        <end position="165"/>
    </location>
</feature>
<dbReference type="GO" id="GO:0016020">
    <property type="term" value="C:membrane"/>
    <property type="evidence" value="ECO:0007669"/>
    <property type="project" value="UniProtKB-SubCell"/>
</dbReference>
<feature type="transmembrane region" description="Helical" evidence="6">
    <location>
        <begin position="63"/>
        <end position="81"/>
    </location>
</feature>
<feature type="transmembrane region" description="Helical" evidence="6">
    <location>
        <begin position="117"/>
        <end position="134"/>
    </location>
</feature>
<dbReference type="OrthoDB" id="9810556at2"/>
<feature type="transmembrane region" description="Helical" evidence="6">
    <location>
        <begin position="264"/>
        <end position="282"/>
    </location>
</feature>
<dbReference type="EMBL" id="JXYA01000020">
    <property type="protein sequence ID" value="KJZ09333.1"/>
    <property type="molecule type" value="Genomic_DNA"/>
</dbReference>
<proteinExistence type="inferred from homology"/>
<evidence type="ECO:0000256" key="6">
    <source>
        <dbReference type="SAM" id="Phobius"/>
    </source>
</evidence>
<evidence type="ECO:0000313" key="8">
    <source>
        <dbReference type="EMBL" id="KJZ09333.1"/>
    </source>
</evidence>
<comment type="subcellular location">
    <subcellularLocation>
        <location evidence="1">Membrane</location>
        <topology evidence="1">Multi-pass membrane protein</topology>
    </subcellularLocation>
</comment>
<feature type="transmembrane region" description="Helical" evidence="6">
    <location>
        <begin position="239"/>
        <end position="258"/>
    </location>
</feature>
<name>A0A0F4QNQ4_9GAMM</name>
<feature type="transmembrane region" description="Helical" evidence="6">
    <location>
        <begin position="177"/>
        <end position="196"/>
    </location>
</feature>
<dbReference type="Pfam" id="PF00892">
    <property type="entry name" value="EamA"/>
    <property type="match status" value="2"/>
</dbReference>
<feature type="domain" description="EamA" evidence="7">
    <location>
        <begin position="148"/>
        <end position="279"/>
    </location>
</feature>
<evidence type="ECO:0000256" key="1">
    <source>
        <dbReference type="ARBA" id="ARBA00004141"/>
    </source>
</evidence>
<dbReference type="InterPro" id="IPR037185">
    <property type="entry name" value="EmrE-like"/>
</dbReference>
<keyword evidence="9" id="KW-1185">Reference proteome</keyword>
<evidence type="ECO:0000256" key="5">
    <source>
        <dbReference type="ARBA" id="ARBA00023136"/>
    </source>
</evidence>
<keyword evidence="3 6" id="KW-0812">Transmembrane</keyword>
<dbReference type="PANTHER" id="PTHR32322">
    <property type="entry name" value="INNER MEMBRANE TRANSPORTER"/>
    <property type="match status" value="1"/>
</dbReference>
<dbReference type="PATRIC" id="fig|43658.5.peg.2096"/>